<reference evidence="2 3" key="1">
    <citation type="submission" date="2021-02" db="EMBL/GenBank/DDBJ databases">
        <title>Pan-genome distribution and transcriptional activeness of fungal secondary metabolism genes in Aspergillus section Fumigati.</title>
        <authorList>
            <person name="Takahashi H."/>
            <person name="Umemura M."/>
            <person name="Ninomiya A."/>
            <person name="Kusuya Y."/>
            <person name="Urayama S."/>
            <person name="Shimizu M."/>
            <person name="Watanabe A."/>
            <person name="Kamei K."/>
            <person name="Yaguchi T."/>
            <person name="Hagiwara D."/>
        </authorList>
    </citation>
    <scope>NUCLEOTIDE SEQUENCE [LARGE SCALE GENOMIC DNA]</scope>
    <source>
        <strain evidence="2 3">IFM 47045</strain>
    </source>
</reference>
<keyword evidence="1" id="KW-0732">Signal</keyword>
<feature type="chain" id="PRO_5040443689" description="Lysine-specific metallo-endopeptidase domain-containing protein" evidence="1">
    <location>
        <begin position="21"/>
        <end position="383"/>
    </location>
</feature>
<feature type="signal peptide" evidence="1">
    <location>
        <begin position="1"/>
        <end position="20"/>
    </location>
</feature>
<gene>
    <name evidence="2" type="ORF">Aspvir_001726</name>
</gene>
<evidence type="ECO:0008006" key="4">
    <source>
        <dbReference type="Google" id="ProtNLM"/>
    </source>
</evidence>
<evidence type="ECO:0000256" key="1">
    <source>
        <dbReference type="SAM" id="SignalP"/>
    </source>
</evidence>
<keyword evidence="3" id="KW-1185">Reference proteome</keyword>
<sequence length="383" mass="41861">MLRLALILLYASSLWSRAIAVDVPTEVAVTLTTSELFDLGDGSCDEASRISTIDAHLAECVNLMNAALTAYHNLQDAAAYRKMFATWLSMEFDEFEDPVEVDEFFTDRWSTIQTRLAGVAQFLSGGGLVNAKSSDKPSLFCSDDFAVRKSWETTARDGSGEEMIKEKDDEGNVVETYTIADVYPNIKLLKDTGEIDEDEDASMIMPYWVDYLKGYDFSAVGTENICDKDALYGWTSRADDSPSTEAGNLDGFTFASFNRHILLCPLTFSPPSQYHGTATLAELVTSAGYPVAAARILPEAYSTISCTLYHELFHLVDSAGTDSDSGLYGSLKILDASFTAKKASVVNAPEPYVFFSLAAYLYQNPPSGSAAVAFIPPKGWQTL</sequence>
<dbReference type="OrthoDB" id="4259138at2759"/>
<name>A0A9P3F311_ASPVI</name>
<dbReference type="RefSeq" id="XP_043122779.1">
    <property type="nucleotide sequence ID" value="XM_043266844.1"/>
</dbReference>
<evidence type="ECO:0000313" key="3">
    <source>
        <dbReference type="Proteomes" id="UP000710440"/>
    </source>
</evidence>
<dbReference type="AlphaFoldDB" id="A0A9P3F311"/>
<dbReference type="EMBL" id="BOPL01000001">
    <property type="protein sequence ID" value="GIJ99592.1"/>
    <property type="molecule type" value="Genomic_DNA"/>
</dbReference>
<organism evidence="2 3">
    <name type="scientific">Aspergillus viridinutans</name>
    <dbReference type="NCBI Taxonomy" id="75553"/>
    <lineage>
        <taxon>Eukaryota</taxon>
        <taxon>Fungi</taxon>
        <taxon>Dikarya</taxon>
        <taxon>Ascomycota</taxon>
        <taxon>Pezizomycotina</taxon>
        <taxon>Eurotiomycetes</taxon>
        <taxon>Eurotiomycetidae</taxon>
        <taxon>Eurotiales</taxon>
        <taxon>Aspergillaceae</taxon>
        <taxon>Aspergillus</taxon>
        <taxon>Aspergillus subgen. Fumigati</taxon>
    </lineage>
</organism>
<dbReference type="Proteomes" id="UP000710440">
    <property type="component" value="Unassembled WGS sequence"/>
</dbReference>
<evidence type="ECO:0000313" key="2">
    <source>
        <dbReference type="EMBL" id="GIJ99592.1"/>
    </source>
</evidence>
<proteinExistence type="predicted"/>
<dbReference type="GeneID" id="66929708"/>
<comment type="caution">
    <text evidence="2">The sequence shown here is derived from an EMBL/GenBank/DDBJ whole genome shotgun (WGS) entry which is preliminary data.</text>
</comment>
<accession>A0A9P3F311</accession>
<protein>
    <recommendedName>
        <fullName evidence="4">Lysine-specific metallo-endopeptidase domain-containing protein</fullName>
    </recommendedName>
</protein>